<reference evidence="9 10" key="1">
    <citation type="submission" date="2017-04" db="EMBL/GenBank/DDBJ databases">
        <authorList>
            <person name="Afonso C.L."/>
            <person name="Miller P.J."/>
            <person name="Scott M.A."/>
            <person name="Spackman E."/>
            <person name="Goraichik I."/>
            <person name="Dimitrov K.M."/>
            <person name="Suarez D.L."/>
            <person name="Swayne D.E."/>
        </authorList>
    </citation>
    <scope>NUCLEOTIDE SEQUENCE [LARGE SCALE GENOMIC DNA]</scope>
    <source>
        <strain evidence="9 10">DSM 11622</strain>
    </source>
</reference>
<dbReference type="NCBIfam" id="TIGR00132">
    <property type="entry name" value="gatA"/>
    <property type="match status" value="1"/>
</dbReference>
<dbReference type="SUPFAM" id="SSF75304">
    <property type="entry name" value="Amidase signature (AS) enzymes"/>
    <property type="match status" value="1"/>
</dbReference>
<keyword evidence="9" id="KW-0808">Transferase</keyword>
<gene>
    <name evidence="7" type="primary">gatA</name>
    <name evidence="9" type="ORF">SAMN00120144_0460</name>
</gene>
<evidence type="ECO:0000313" key="9">
    <source>
        <dbReference type="EMBL" id="SMB95729.1"/>
    </source>
</evidence>
<feature type="domain" description="Amidase" evidence="8">
    <location>
        <begin position="49"/>
        <end position="489"/>
    </location>
</feature>
<evidence type="ECO:0000313" key="10">
    <source>
        <dbReference type="Proteomes" id="UP000192266"/>
    </source>
</evidence>
<keyword evidence="3 7" id="KW-0436">Ligase</keyword>
<name>A0A1W1VQU9_9BACT</name>
<keyword evidence="10" id="KW-1185">Reference proteome</keyword>
<dbReference type="GO" id="GO:0050567">
    <property type="term" value="F:glutaminyl-tRNA synthase (glutamine-hydrolyzing) activity"/>
    <property type="evidence" value="ECO:0007669"/>
    <property type="project" value="UniProtKB-UniRule"/>
</dbReference>
<dbReference type="HAMAP" id="MF_00120">
    <property type="entry name" value="GatA"/>
    <property type="match status" value="1"/>
</dbReference>
<dbReference type="Pfam" id="PF01425">
    <property type="entry name" value="Amidase"/>
    <property type="match status" value="1"/>
</dbReference>
<sequence>MVELPPSPLPSGLASTSQPIDCPHPLRRFNSLTEVHDELTAGTTTCRQLVEYYLNNIQKQSHLNAFLEVFTEEALAQADAVDAKLAAGTAGKLAGMVIGLKDVLAYKDHSLQSSSHILDGFKSLYTGTAVQRLIDADAIIIGRQNCDEFAMGASNETSYFGPARNAIDPDRVPGGSSGGSAVAVQADLCLASIGSDTGGSVRQPAAFCGIVGFKPTYSRISRYGLVAYASSFDQIGTLTNSVDDAALLLEVMAGPDNFDSTVSQQSVPAYSELLEPAPHVRIGYIRDCMESPGLNPEIKAATETALDVLRGQGHVVEAVDFPYLDYIVPSYYILTTAEASSNLSRYDGVKFGYRAPDATDLESLYKKTRAQGFGPEVQRRILLGTFVLSADYYDAYYTKAQRVRRLIKEKTDELLRQYDFLVLPTTPTTAFRIGENEKDTLAMYLADIFTVQASLAGVPAISVPAGHDAAGLPIGLQILSGAFREEHLLAFAKSVTESLTPVLP</sequence>
<feature type="active site" description="Charge relay system" evidence="7">
    <location>
        <position position="176"/>
    </location>
</feature>
<feature type="active site" description="Charge relay system" evidence="7">
    <location>
        <position position="101"/>
    </location>
</feature>
<dbReference type="AlphaFoldDB" id="A0A1W1VQU9"/>
<evidence type="ECO:0000259" key="8">
    <source>
        <dbReference type="Pfam" id="PF01425"/>
    </source>
</evidence>
<keyword evidence="5 7" id="KW-0067">ATP-binding</keyword>
<keyword evidence="6 7" id="KW-0648">Protein biosynthesis</keyword>
<dbReference type="InterPro" id="IPR000120">
    <property type="entry name" value="Amidase"/>
</dbReference>
<comment type="subunit">
    <text evidence="1 7">Heterotrimer of A, B and C subunits.</text>
</comment>
<evidence type="ECO:0000256" key="4">
    <source>
        <dbReference type="ARBA" id="ARBA00022741"/>
    </source>
</evidence>
<dbReference type="InterPro" id="IPR023631">
    <property type="entry name" value="Amidase_dom"/>
</dbReference>
<comment type="catalytic activity">
    <reaction evidence="7">
        <text>L-glutamyl-tRNA(Gln) + L-glutamine + ATP + H2O = L-glutaminyl-tRNA(Gln) + L-glutamate + ADP + phosphate + H(+)</text>
        <dbReference type="Rhea" id="RHEA:17521"/>
        <dbReference type="Rhea" id="RHEA-COMP:9681"/>
        <dbReference type="Rhea" id="RHEA-COMP:9684"/>
        <dbReference type="ChEBI" id="CHEBI:15377"/>
        <dbReference type="ChEBI" id="CHEBI:15378"/>
        <dbReference type="ChEBI" id="CHEBI:29985"/>
        <dbReference type="ChEBI" id="CHEBI:30616"/>
        <dbReference type="ChEBI" id="CHEBI:43474"/>
        <dbReference type="ChEBI" id="CHEBI:58359"/>
        <dbReference type="ChEBI" id="CHEBI:78520"/>
        <dbReference type="ChEBI" id="CHEBI:78521"/>
        <dbReference type="ChEBI" id="CHEBI:456216"/>
        <dbReference type="EC" id="6.3.5.7"/>
    </reaction>
</comment>
<dbReference type="STRING" id="645990.SAMN00120144_0460"/>
<dbReference type="EC" id="6.3.5.7" evidence="7"/>
<dbReference type="InterPro" id="IPR036928">
    <property type="entry name" value="AS_sf"/>
</dbReference>
<dbReference type="GO" id="GO:0005524">
    <property type="term" value="F:ATP binding"/>
    <property type="evidence" value="ECO:0007669"/>
    <property type="project" value="UniProtKB-KW"/>
</dbReference>
<organism evidence="9 10">
    <name type="scientific">Hymenobacter roseosalivarius DSM 11622</name>
    <dbReference type="NCBI Taxonomy" id="645990"/>
    <lineage>
        <taxon>Bacteria</taxon>
        <taxon>Pseudomonadati</taxon>
        <taxon>Bacteroidota</taxon>
        <taxon>Cytophagia</taxon>
        <taxon>Cytophagales</taxon>
        <taxon>Hymenobacteraceae</taxon>
        <taxon>Hymenobacter</taxon>
    </lineage>
</organism>
<dbReference type="Proteomes" id="UP000192266">
    <property type="component" value="Unassembled WGS sequence"/>
</dbReference>
<dbReference type="GO" id="GO:0016740">
    <property type="term" value="F:transferase activity"/>
    <property type="evidence" value="ECO:0007669"/>
    <property type="project" value="UniProtKB-KW"/>
</dbReference>
<dbReference type="PANTHER" id="PTHR11895">
    <property type="entry name" value="TRANSAMIDASE"/>
    <property type="match status" value="1"/>
</dbReference>
<comment type="function">
    <text evidence="7">Allows the formation of correctly charged Gln-tRNA(Gln) through the transamidation of misacylated Glu-tRNA(Gln) in organisms which lack glutaminyl-tRNA synthetase. The reaction takes place in the presence of glutamine and ATP through an activated gamma-phospho-Glu-tRNA(Gln).</text>
</comment>
<comment type="similarity">
    <text evidence="7">Belongs to the amidase family. GatA subfamily.</text>
</comment>
<dbReference type="Gene3D" id="3.90.1300.10">
    <property type="entry name" value="Amidase signature (AS) domain"/>
    <property type="match status" value="1"/>
</dbReference>
<dbReference type="GO" id="GO:0030956">
    <property type="term" value="C:glutamyl-tRNA(Gln) amidotransferase complex"/>
    <property type="evidence" value="ECO:0007669"/>
    <property type="project" value="InterPro"/>
</dbReference>
<dbReference type="GO" id="GO:0006412">
    <property type="term" value="P:translation"/>
    <property type="evidence" value="ECO:0007669"/>
    <property type="project" value="UniProtKB-UniRule"/>
</dbReference>
<evidence type="ECO:0000256" key="1">
    <source>
        <dbReference type="ARBA" id="ARBA00011123"/>
    </source>
</evidence>
<feature type="active site" description="Acyl-ester intermediate" evidence="7">
    <location>
        <position position="200"/>
    </location>
</feature>
<evidence type="ECO:0000256" key="5">
    <source>
        <dbReference type="ARBA" id="ARBA00022840"/>
    </source>
</evidence>
<keyword evidence="4 7" id="KW-0547">Nucleotide-binding</keyword>
<evidence type="ECO:0000256" key="3">
    <source>
        <dbReference type="ARBA" id="ARBA00022598"/>
    </source>
</evidence>
<dbReference type="PANTHER" id="PTHR11895:SF151">
    <property type="entry name" value="GLUTAMYL-TRNA(GLN) AMIDOTRANSFERASE SUBUNIT A"/>
    <property type="match status" value="1"/>
</dbReference>
<evidence type="ECO:0000256" key="7">
    <source>
        <dbReference type="HAMAP-Rule" id="MF_00120"/>
    </source>
</evidence>
<dbReference type="EMBL" id="FWWW01000070">
    <property type="protein sequence ID" value="SMB95729.1"/>
    <property type="molecule type" value="Genomic_DNA"/>
</dbReference>
<dbReference type="InterPro" id="IPR004412">
    <property type="entry name" value="GatA"/>
</dbReference>
<accession>A0A1W1VQU9</accession>
<evidence type="ECO:0000256" key="6">
    <source>
        <dbReference type="ARBA" id="ARBA00022917"/>
    </source>
</evidence>
<evidence type="ECO:0000256" key="2">
    <source>
        <dbReference type="ARBA" id="ARBA00014428"/>
    </source>
</evidence>
<proteinExistence type="inferred from homology"/>
<protein>
    <recommendedName>
        <fullName evidence="2 7">Glutamyl-tRNA(Gln) amidotransferase subunit A</fullName>
        <shortName evidence="7">Glu-ADT subunit A</shortName>
        <ecNumber evidence="7">6.3.5.7</ecNumber>
    </recommendedName>
</protein>